<evidence type="ECO:0000313" key="4">
    <source>
        <dbReference type="WBParaSite" id="TREG1_24890.1"/>
    </source>
</evidence>
<feature type="region of interest" description="Disordered" evidence="2">
    <location>
        <begin position="529"/>
        <end position="552"/>
    </location>
</feature>
<feature type="region of interest" description="Disordered" evidence="2">
    <location>
        <begin position="353"/>
        <end position="393"/>
    </location>
</feature>
<dbReference type="InterPro" id="IPR040362">
    <property type="entry name" value="RELCH"/>
</dbReference>
<dbReference type="PROSITE" id="PS50896">
    <property type="entry name" value="LISH"/>
    <property type="match status" value="1"/>
</dbReference>
<dbReference type="GO" id="GO:0032367">
    <property type="term" value="P:intracellular cholesterol transport"/>
    <property type="evidence" value="ECO:0007669"/>
    <property type="project" value="InterPro"/>
</dbReference>
<feature type="compositionally biased region" description="Gly residues" evidence="2">
    <location>
        <begin position="1487"/>
        <end position="1497"/>
    </location>
</feature>
<dbReference type="PANTHER" id="PTHR32059:SF0">
    <property type="entry name" value="RAB11-BINDING PROTEIN RELCH"/>
    <property type="match status" value="1"/>
</dbReference>
<reference evidence="4" key="2">
    <citation type="submission" date="2023-11" db="UniProtKB">
        <authorList>
            <consortium name="WormBaseParasite"/>
        </authorList>
    </citation>
    <scope>IDENTIFICATION</scope>
</reference>
<feature type="compositionally biased region" description="Low complexity" evidence="2">
    <location>
        <begin position="1476"/>
        <end position="1486"/>
    </location>
</feature>
<dbReference type="InterPro" id="IPR016024">
    <property type="entry name" value="ARM-type_fold"/>
</dbReference>
<name>A0AA85JJD9_TRIRE</name>
<dbReference type="PANTHER" id="PTHR32059">
    <property type="entry name" value="RAB11-BINDING PROTEIN RELCH"/>
    <property type="match status" value="1"/>
</dbReference>
<dbReference type="WBParaSite" id="TREG1_24890.1">
    <property type="protein sequence ID" value="TREG1_24890.1"/>
    <property type="gene ID" value="TREG1_24890"/>
</dbReference>
<dbReference type="GO" id="GO:0055037">
    <property type="term" value="C:recycling endosome"/>
    <property type="evidence" value="ECO:0007669"/>
    <property type="project" value="TreeGrafter"/>
</dbReference>
<feature type="region of interest" description="Disordered" evidence="2">
    <location>
        <begin position="1"/>
        <end position="29"/>
    </location>
</feature>
<accession>A0AA85JJD9</accession>
<dbReference type="InterPro" id="IPR011989">
    <property type="entry name" value="ARM-like"/>
</dbReference>
<organism evidence="3 4">
    <name type="scientific">Trichobilharzia regenti</name>
    <name type="common">Nasal bird schistosome</name>
    <dbReference type="NCBI Taxonomy" id="157069"/>
    <lineage>
        <taxon>Eukaryota</taxon>
        <taxon>Metazoa</taxon>
        <taxon>Spiralia</taxon>
        <taxon>Lophotrochozoa</taxon>
        <taxon>Platyhelminthes</taxon>
        <taxon>Trematoda</taxon>
        <taxon>Digenea</taxon>
        <taxon>Strigeidida</taxon>
        <taxon>Schistosomatoidea</taxon>
        <taxon>Schistosomatidae</taxon>
        <taxon>Trichobilharzia</taxon>
    </lineage>
</organism>
<reference evidence="3" key="1">
    <citation type="submission" date="2022-06" db="EMBL/GenBank/DDBJ databases">
        <authorList>
            <person name="Berger JAMES D."/>
            <person name="Berger JAMES D."/>
        </authorList>
    </citation>
    <scope>NUCLEOTIDE SEQUENCE [LARGE SCALE GENOMIC DNA]</scope>
</reference>
<evidence type="ECO:0000256" key="2">
    <source>
        <dbReference type="SAM" id="MobiDB-lite"/>
    </source>
</evidence>
<feature type="region of interest" description="Disordered" evidence="2">
    <location>
        <begin position="1472"/>
        <end position="1566"/>
    </location>
</feature>
<evidence type="ECO:0008006" key="5">
    <source>
        <dbReference type="Google" id="ProtNLM"/>
    </source>
</evidence>
<feature type="compositionally biased region" description="Low complexity" evidence="2">
    <location>
        <begin position="354"/>
        <end position="384"/>
    </location>
</feature>
<dbReference type="InterPro" id="IPR006594">
    <property type="entry name" value="LisH"/>
</dbReference>
<evidence type="ECO:0000313" key="3">
    <source>
        <dbReference type="Proteomes" id="UP000050795"/>
    </source>
</evidence>
<sequence>MSVQLEEFPQSSGLIGHSNQANTSNDVNALKGEESRKSIEIAEYLLDKKLYLSALEYYFEQLERGKSIKILHEFFTSPNFVDNLNNLSSVESPSLLMGKYPSLSSLDSSDIGRISDDGNTVEEKLKVLEYELRKKNDEISTLRNELTNLVACGFKGGSIATSSQAADSTLGTHLWHNFNSGTQKTLPHELRALSFLINEYLLEQNFRLTAIQFAEEVEEHNLPSLESWHEVAINLRKPPSLLSLLRSYWYPSAGQSSQLSSNRTEVLTRSYSEASVQTESEQNVYTVTVGFGDQYSTELQSKNEEIVSLKSKISHLELECSSAIQNARDLHNQLICLRREHAEMMNKSVLTKRTTTNGNNNTTSTTTNTNEVNDSTDSDSVSNSPKMCNFPDRTRKSNRNLSKEFSKYITHLLPDDDVTLNEINQNFRLTDSLDEFVIFLAQHTEKILSYLVDKGKLIFLPLLVQIICLHPNSSVRDRFLGLLFDFFSSTSTISTSALIHSPSLIDNKIYFDFNLSNLTSMNYESTTSVNNSINNHNNNNNNNTGSSNKSSHNEYSKHILNALGLLASYLGPARLEGELLPSLWLQINKCSTDASRRLLLVSACGVIAPHLPAHLQSSIMLSIIESSLDEERDPVILSASIRSLSCLVSSMSDSHKLPQIIRRLNSFIMQTIYIFNDKQQQYNYYLSNKSFSILLTSNPIYNAVMNWFLPSVAQWCLELDSLHQILLDPWLIHFDNYILACQNTKEVAPDMILLYLNILYYLAPFLHAWLLLSIIVKNKTDNSNEGLWTAMQNLISVYHNSVSEFEHLLKQNFNSKEPELVKPSSTCISINTSMILGQDSCNLLEEMLKYACQSDKATTLTTPTPAISPTPTSSTVHQSVGIEQSFYQNHTYSIDKWIARQWFDKHLISKLIILLEQLPYCRDSGRCSTMKAFLDLDYENCSFDDVIKHQYDEYFAYPCMESLQSNNFKVCFAICRFLVSLGSALKSDAVTHLIAPHFKVKLMKPTEHGNYEYDHNSMQTGLLAGYCCLLASTQSKSELGQVRMLLTSAIFLHAREGFPLHCITLTIWCLCLTTNLETIIQDILLPAIRPCLSCADSSVRRAVVSLLHAFIEIIRFISGWHNTAITTTTATTTTTNTGNSSIGATTAISSSGCSPLLHNDIYQCHLLELIWPFVSQITRDDVTGQRKRITPDQADWSVLCCSLGPLYAFIMLVCVPFLNSTHLSSTSATATATTTTTITTNTNATIVDTIGSCKTDNNISTGMENVPLVLTTDAPKQTLLSEYASYRTMAFDLLSLQYDLVIGRATTPSNELNARIDYTMDRLIISQHRFWSTLVHNLLELTNRLLPTCDENFQQNNILPWLFNLAEMNNALPNLDQRTELANHLFTVFSTAAYSVQNESSVLQWLVPGLDRIRLDFIESGDNRRVREVEQFLSDLYSKLRLNDQGRSCTFNTSTKETNSVRSSVSTRWSKLTSFNTSNTGNTSNSTGGGGGAGSGVVSGSSIASATTGGGINANNTTSISAMMPTTSMSSTTPTTSDHTRASPPDNETKKSQSRIKNSRFTFRRH</sequence>
<feature type="compositionally biased region" description="Low complexity" evidence="2">
    <location>
        <begin position="1498"/>
        <end position="1537"/>
    </location>
</feature>
<feature type="compositionally biased region" description="Polar residues" evidence="2">
    <location>
        <begin position="1"/>
        <end position="27"/>
    </location>
</feature>
<protein>
    <recommendedName>
        <fullName evidence="5">LisH domain-containing protein</fullName>
    </recommendedName>
</protein>
<keyword evidence="3" id="KW-1185">Reference proteome</keyword>
<proteinExistence type="predicted"/>
<dbReference type="Gene3D" id="1.25.10.10">
    <property type="entry name" value="Leucine-rich Repeat Variant"/>
    <property type="match status" value="1"/>
</dbReference>
<evidence type="ECO:0000256" key="1">
    <source>
        <dbReference type="SAM" id="Coils"/>
    </source>
</evidence>
<feature type="compositionally biased region" description="Low complexity" evidence="2">
    <location>
        <begin position="529"/>
        <end position="550"/>
    </location>
</feature>
<dbReference type="GO" id="GO:0005802">
    <property type="term" value="C:trans-Golgi network"/>
    <property type="evidence" value="ECO:0007669"/>
    <property type="project" value="InterPro"/>
</dbReference>
<dbReference type="SUPFAM" id="SSF48371">
    <property type="entry name" value="ARM repeat"/>
    <property type="match status" value="1"/>
</dbReference>
<feature type="compositionally biased region" description="Basic residues" evidence="2">
    <location>
        <begin position="1552"/>
        <end position="1566"/>
    </location>
</feature>
<dbReference type="Proteomes" id="UP000050795">
    <property type="component" value="Unassembled WGS sequence"/>
</dbReference>
<keyword evidence="1" id="KW-0175">Coiled coil</keyword>
<feature type="coiled-coil region" evidence="1">
    <location>
        <begin position="299"/>
        <end position="347"/>
    </location>
</feature>